<gene>
    <name evidence="2" type="ORF">HDID_LOCUS4477</name>
</gene>
<sequence length="164" mass="18004">MTFAPILKMKMDELFIRWLTDEVTQAGLNQSLALLKTNNRLEARCILCRIVVPGPHSSHTSEAPVIVPSSLHSPCVSPRPLTPPHFPSIHRQAQSPRSSTLPTLTKYIIVVYWAIVAGHMASGFSPLIGIPLLPLLVVQIILLIHIWTNLVTKHQSPSDASSGL</sequence>
<accession>A0A0R3SHR4</accession>
<evidence type="ECO:0000313" key="4">
    <source>
        <dbReference type="WBParaSite" id="HDID_0000447901-mRNA-1"/>
    </source>
</evidence>
<organism evidence="4">
    <name type="scientific">Hymenolepis diminuta</name>
    <name type="common">Rat tapeworm</name>
    <dbReference type="NCBI Taxonomy" id="6216"/>
    <lineage>
        <taxon>Eukaryota</taxon>
        <taxon>Metazoa</taxon>
        <taxon>Spiralia</taxon>
        <taxon>Lophotrochozoa</taxon>
        <taxon>Platyhelminthes</taxon>
        <taxon>Cestoda</taxon>
        <taxon>Eucestoda</taxon>
        <taxon>Cyclophyllidea</taxon>
        <taxon>Hymenolepididae</taxon>
        <taxon>Hymenolepis</taxon>
    </lineage>
</organism>
<feature type="transmembrane region" description="Helical" evidence="1">
    <location>
        <begin position="127"/>
        <end position="147"/>
    </location>
</feature>
<proteinExistence type="predicted"/>
<protein>
    <submittedName>
        <fullName evidence="4">Transmembrane protein</fullName>
    </submittedName>
</protein>
<name>A0A0R3SHR4_HYMDI</name>
<keyword evidence="1" id="KW-0812">Transmembrane</keyword>
<evidence type="ECO:0000313" key="2">
    <source>
        <dbReference type="EMBL" id="VDL49932.1"/>
    </source>
</evidence>
<keyword evidence="1" id="KW-0472">Membrane</keyword>
<dbReference type="WBParaSite" id="HDID_0000447901-mRNA-1">
    <property type="protein sequence ID" value="HDID_0000447901-mRNA-1"/>
    <property type="gene ID" value="HDID_0000447901"/>
</dbReference>
<keyword evidence="1" id="KW-1133">Transmembrane helix</keyword>
<evidence type="ECO:0000313" key="3">
    <source>
        <dbReference type="Proteomes" id="UP000274504"/>
    </source>
</evidence>
<evidence type="ECO:0000256" key="1">
    <source>
        <dbReference type="SAM" id="Phobius"/>
    </source>
</evidence>
<dbReference type="EMBL" id="UYSG01001740">
    <property type="protein sequence ID" value="VDL49932.1"/>
    <property type="molecule type" value="Genomic_DNA"/>
</dbReference>
<reference evidence="2 3" key="2">
    <citation type="submission" date="2018-11" db="EMBL/GenBank/DDBJ databases">
        <authorList>
            <consortium name="Pathogen Informatics"/>
        </authorList>
    </citation>
    <scope>NUCLEOTIDE SEQUENCE [LARGE SCALE GENOMIC DNA]</scope>
</reference>
<dbReference type="OrthoDB" id="6153140at2759"/>
<feature type="transmembrane region" description="Helical" evidence="1">
    <location>
        <begin position="104"/>
        <end position="121"/>
    </location>
</feature>
<reference evidence="4" key="1">
    <citation type="submission" date="2017-02" db="UniProtKB">
        <authorList>
            <consortium name="WormBaseParasite"/>
        </authorList>
    </citation>
    <scope>IDENTIFICATION</scope>
</reference>
<dbReference type="AlphaFoldDB" id="A0A0R3SHR4"/>
<dbReference type="Proteomes" id="UP000274504">
    <property type="component" value="Unassembled WGS sequence"/>
</dbReference>